<reference evidence="1 2" key="1">
    <citation type="submission" date="2021-06" db="EMBL/GenBank/DDBJ databases">
        <authorList>
            <person name="Palmer J.M."/>
        </authorList>
    </citation>
    <scope>NUCLEOTIDE SEQUENCE [LARGE SCALE GENOMIC DNA]</scope>
    <source>
        <strain evidence="1 2">MEX-2019</strain>
        <tissue evidence="1">Muscle</tissue>
    </source>
</reference>
<protein>
    <recommendedName>
        <fullName evidence="3">F-box domain-containing protein</fullName>
    </recommendedName>
</protein>
<dbReference type="EMBL" id="JAHHUM010000432">
    <property type="protein sequence ID" value="KAK5619860.1"/>
    <property type="molecule type" value="Genomic_DNA"/>
</dbReference>
<sequence>MFWVPPECLQRILLTLHQTHTPQCPWRPTILKDTFRCSNPANGATLQTLLTYPNSEAFLDLLSEPQRTSLPLDQLPKPLWSLLFPFRP</sequence>
<dbReference type="Proteomes" id="UP001311232">
    <property type="component" value="Unassembled WGS sequence"/>
</dbReference>
<evidence type="ECO:0000313" key="1">
    <source>
        <dbReference type="EMBL" id="KAK5619860.1"/>
    </source>
</evidence>
<comment type="caution">
    <text evidence="1">The sequence shown here is derived from an EMBL/GenBank/DDBJ whole genome shotgun (WGS) entry which is preliminary data.</text>
</comment>
<keyword evidence="2" id="KW-1185">Reference proteome</keyword>
<evidence type="ECO:0008006" key="3">
    <source>
        <dbReference type="Google" id="ProtNLM"/>
    </source>
</evidence>
<evidence type="ECO:0000313" key="2">
    <source>
        <dbReference type="Proteomes" id="UP001311232"/>
    </source>
</evidence>
<accession>A0AAV9SF26</accession>
<name>A0AAV9SF26_9TELE</name>
<organism evidence="1 2">
    <name type="scientific">Crenichthys baileyi</name>
    <name type="common">White River springfish</name>
    <dbReference type="NCBI Taxonomy" id="28760"/>
    <lineage>
        <taxon>Eukaryota</taxon>
        <taxon>Metazoa</taxon>
        <taxon>Chordata</taxon>
        <taxon>Craniata</taxon>
        <taxon>Vertebrata</taxon>
        <taxon>Euteleostomi</taxon>
        <taxon>Actinopterygii</taxon>
        <taxon>Neopterygii</taxon>
        <taxon>Teleostei</taxon>
        <taxon>Neoteleostei</taxon>
        <taxon>Acanthomorphata</taxon>
        <taxon>Ovalentaria</taxon>
        <taxon>Atherinomorphae</taxon>
        <taxon>Cyprinodontiformes</taxon>
        <taxon>Goodeidae</taxon>
        <taxon>Crenichthys</taxon>
    </lineage>
</organism>
<gene>
    <name evidence="1" type="ORF">CRENBAI_006019</name>
</gene>
<proteinExistence type="predicted"/>
<dbReference type="AlphaFoldDB" id="A0AAV9SF26"/>